<proteinExistence type="predicted"/>
<name>A0A8S8XF10_9PROT</name>
<evidence type="ECO:0000313" key="1">
    <source>
        <dbReference type="EMBL" id="GIL40521.1"/>
    </source>
</evidence>
<dbReference type="InterPro" id="IPR012674">
    <property type="entry name" value="Calycin"/>
</dbReference>
<dbReference type="AlphaFoldDB" id="A0A8S8XF10"/>
<dbReference type="Proteomes" id="UP000681075">
    <property type="component" value="Unassembled WGS sequence"/>
</dbReference>
<evidence type="ECO:0008006" key="3">
    <source>
        <dbReference type="Google" id="ProtNLM"/>
    </source>
</evidence>
<comment type="caution">
    <text evidence="1">The sequence shown here is derived from an EMBL/GenBank/DDBJ whole genome shotgun (WGS) entry which is preliminary data.</text>
</comment>
<protein>
    <recommendedName>
        <fullName evidence="3">DUF3598 domain-containing protein</fullName>
    </recommendedName>
</protein>
<dbReference type="EMBL" id="BOPV01000001">
    <property type="protein sequence ID" value="GIL40521.1"/>
    <property type="molecule type" value="Genomic_DNA"/>
</dbReference>
<sequence length="156" mass="18992">MSAARIDIRREMPLLARHEGEWEGTYIYVDTDGKIIDRHRSHLSCTFPTEGEFPYLQINRYYWDDGRSEIIHFPARYADGRIWWDTERIRGWATSVPIDTESRTTMLMWVRKDMPDIYLYEMIQISADNQKRGRTWHWFRNDELYQRTIIQERRVG</sequence>
<gene>
    <name evidence="1" type="ORF">TMPK1_27580</name>
</gene>
<organism evidence="1 2">
    <name type="scientific">Roseiterribacter gracilis</name>
    <dbReference type="NCBI Taxonomy" id="2812848"/>
    <lineage>
        <taxon>Bacteria</taxon>
        <taxon>Pseudomonadati</taxon>
        <taxon>Pseudomonadota</taxon>
        <taxon>Alphaproteobacteria</taxon>
        <taxon>Rhodospirillales</taxon>
        <taxon>Roseiterribacteraceae</taxon>
        <taxon>Roseiterribacter</taxon>
    </lineage>
</organism>
<evidence type="ECO:0000313" key="2">
    <source>
        <dbReference type="Proteomes" id="UP000681075"/>
    </source>
</evidence>
<dbReference type="Gene3D" id="2.40.128.20">
    <property type="match status" value="1"/>
</dbReference>
<reference evidence="1" key="1">
    <citation type="submission" date="2021-02" db="EMBL/GenBank/DDBJ databases">
        <title>Genome sequence of Rhodospirillales sp. strain TMPK1 isolated from soil.</title>
        <authorList>
            <person name="Nakai R."/>
            <person name="Kusada H."/>
            <person name="Tamaki H."/>
        </authorList>
    </citation>
    <scope>NUCLEOTIDE SEQUENCE</scope>
    <source>
        <strain evidence="1">TMPK1</strain>
    </source>
</reference>
<keyword evidence="2" id="KW-1185">Reference proteome</keyword>
<accession>A0A8S8XF10</accession>